<dbReference type="RefSeq" id="WP_394382042.1">
    <property type="nucleotide sequence ID" value="NZ_JBIGIB010000001.1"/>
</dbReference>
<dbReference type="EMBL" id="JBIGIB010000001">
    <property type="protein sequence ID" value="MFG6466018.1"/>
    <property type="molecule type" value="Genomic_DNA"/>
</dbReference>
<sequence>MRQPRCLRRGLILLACAAGAACGAPLEGLDPLLQAQFAQPRCWHSAASAAAWARRGIASVTESAAWRATPATAGPRWQVRPDRCVIDRATGLVWAPADLQEQLTADEATTYAHRANARQLCGHANWRLPERRELQGLVDYESAEHDTLPGLPGLANGSQSVWTARETELRSVSTSGVASQSRLTVNLPSGRVFATETTARRAALAVRDGTCQALGRGYWW</sequence>
<proteinExistence type="predicted"/>
<feature type="chain" id="PRO_5046441546" evidence="1">
    <location>
        <begin position="21"/>
        <end position="220"/>
    </location>
</feature>
<accession>A0ABW7GVL1</accession>
<name>A0ABW7GVL1_9BURK</name>
<comment type="caution">
    <text evidence="3">The sequence shown here is derived from an EMBL/GenBank/DDBJ whole genome shotgun (WGS) entry which is preliminary data.</text>
</comment>
<evidence type="ECO:0000256" key="1">
    <source>
        <dbReference type="SAM" id="SignalP"/>
    </source>
</evidence>
<dbReference type="PROSITE" id="PS51257">
    <property type="entry name" value="PROKAR_LIPOPROTEIN"/>
    <property type="match status" value="1"/>
</dbReference>
<protein>
    <submittedName>
        <fullName evidence="3">DUF1566 domain-containing protein</fullName>
    </submittedName>
</protein>
<gene>
    <name evidence="3" type="ORF">ACG01O_05310</name>
</gene>
<dbReference type="Pfam" id="PF07603">
    <property type="entry name" value="Lcl_C"/>
    <property type="match status" value="1"/>
</dbReference>
<keyword evidence="4" id="KW-1185">Reference proteome</keyword>
<evidence type="ECO:0000313" key="4">
    <source>
        <dbReference type="Proteomes" id="UP001606303"/>
    </source>
</evidence>
<feature type="signal peptide" evidence="1">
    <location>
        <begin position="1"/>
        <end position="20"/>
    </location>
</feature>
<keyword evidence="1" id="KW-0732">Signal</keyword>
<organism evidence="3 4">
    <name type="scientific">Pelomonas baiyunensis</name>
    <dbReference type="NCBI Taxonomy" id="3299026"/>
    <lineage>
        <taxon>Bacteria</taxon>
        <taxon>Pseudomonadati</taxon>
        <taxon>Pseudomonadota</taxon>
        <taxon>Betaproteobacteria</taxon>
        <taxon>Burkholderiales</taxon>
        <taxon>Sphaerotilaceae</taxon>
        <taxon>Roseateles</taxon>
    </lineage>
</organism>
<reference evidence="3 4" key="1">
    <citation type="submission" date="2024-08" db="EMBL/GenBank/DDBJ databases">
        <authorList>
            <person name="Lu H."/>
        </authorList>
    </citation>
    <scope>NUCLEOTIDE SEQUENCE [LARGE SCALE GENOMIC DNA]</scope>
    <source>
        <strain evidence="3 4">BYS87W</strain>
    </source>
</reference>
<evidence type="ECO:0000313" key="3">
    <source>
        <dbReference type="EMBL" id="MFG6466018.1"/>
    </source>
</evidence>
<evidence type="ECO:0000259" key="2">
    <source>
        <dbReference type="Pfam" id="PF07603"/>
    </source>
</evidence>
<dbReference type="InterPro" id="IPR011460">
    <property type="entry name" value="Lcl_C"/>
</dbReference>
<feature type="domain" description="Lcl C-terminal" evidence="2">
    <location>
        <begin position="84"/>
        <end position="207"/>
    </location>
</feature>
<dbReference type="Proteomes" id="UP001606303">
    <property type="component" value="Unassembled WGS sequence"/>
</dbReference>